<dbReference type="InterPro" id="IPR046341">
    <property type="entry name" value="SET_dom_sf"/>
</dbReference>
<gene>
    <name evidence="6" type="ORF">VaNZ11_000469</name>
</gene>
<accession>A0ABQ5RNN8</accession>
<dbReference type="InterPro" id="IPR001214">
    <property type="entry name" value="SET_dom"/>
</dbReference>
<keyword evidence="7" id="KW-1185">Reference proteome</keyword>
<dbReference type="Gene3D" id="3.90.1410.10">
    <property type="entry name" value="set domain protein methyltransferase, domain 1"/>
    <property type="match status" value="1"/>
</dbReference>
<evidence type="ECO:0000259" key="5">
    <source>
        <dbReference type="PROSITE" id="PS50280"/>
    </source>
</evidence>
<dbReference type="Pfam" id="PF09273">
    <property type="entry name" value="Rubis-subs-bind"/>
    <property type="match status" value="1"/>
</dbReference>
<dbReference type="Proteomes" id="UP001165090">
    <property type="component" value="Unassembled WGS sequence"/>
</dbReference>
<organism evidence="6 7">
    <name type="scientific">Volvox africanus</name>
    <dbReference type="NCBI Taxonomy" id="51714"/>
    <lineage>
        <taxon>Eukaryota</taxon>
        <taxon>Viridiplantae</taxon>
        <taxon>Chlorophyta</taxon>
        <taxon>core chlorophytes</taxon>
        <taxon>Chlorophyceae</taxon>
        <taxon>CS clade</taxon>
        <taxon>Chlamydomonadales</taxon>
        <taxon>Volvocaceae</taxon>
        <taxon>Volvox</taxon>
    </lineage>
</organism>
<dbReference type="InterPro" id="IPR015353">
    <property type="entry name" value="Rubisco_LSMT_subst-bd"/>
</dbReference>
<dbReference type="SUPFAM" id="SSF81822">
    <property type="entry name" value="RuBisCo LSMT C-terminal, substrate-binding domain"/>
    <property type="match status" value="1"/>
</dbReference>
<dbReference type="InterPro" id="IPR050600">
    <property type="entry name" value="SETD3_SETD6_MTase"/>
</dbReference>
<name>A0ABQ5RNN8_9CHLO</name>
<evidence type="ECO:0000256" key="1">
    <source>
        <dbReference type="ARBA" id="ARBA00022603"/>
    </source>
</evidence>
<evidence type="ECO:0000256" key="2">
    <source>
        <dbReference type="ARBA" id="ARBA00022679"/>
    </source>
</evidence>
<dbReference type="Pfam" id="PF00856">
    <property type="entry name" value="SET"/>
    <property type="match status" value="1"/>
</dbReference>
<sequence>MTHINSQRLRKTLVTGGPSLHPNTRPFTASPLPPSRTARCNALLGLDRIFKSGSQSPSPQPATNANEPELEPDFQAWLRREGLSTQPLLLRQCGREGRGLVASRPLPRGDVLLRVPDSLLLTAERAAEESCLAPLLRTRSTAAASTSSSTSSTGSGAPSPLPLSEWSLLALLLAELRCRLAAGDRSSRWDPYVAVLPQRPCTVLDWPAKEAKQLLCGSPLMRLADSISGTAAYFWQELEPLIAQGRTDRLIPNHVAFGKSDLDWAFGVLLSRCIRLPSRGDVQVLSPWADLLNHDVKAEAGCHLDWDPTAEVGAKGEAVSGALVLRSDRQYAAGQQVYVSYGPKSSGELLLSYGFCPPPAANPHQDYKLRLAVDCQADPLADLKVAALARHGLPAELEFPLKLEGLPEGLLQYLALLDARPKVAQETYDLASLLFEGGTFPLLDGEDTLALALRGLSSRCTAALKAYPTSVEVDQALAAGAAAVVANRQQRGPRRAAVASPISPTRPIDVPPTSGASLSPFSTDSLPTLGTEDVCVSSVRAAAVAGIRVRERQILQRTQAAVSAQLGDVKRAAARTRRR</sequence>
<evidence type="ECO:0000313" key="7">
    <source>
        <dbReference type="Proteomes" id="UP001165090"/>
    </source>
</evidence>
<keyword evidence="3" id="KW-0949">S-adenosyl-L-methionine</keyword>
<feature type="region of interest" description="Disordered" evidence="4">
    <location>
        <begin position="50"/>
        <end position="69"/>
    </location>
</feature>
<dbReference type="EMBL" id="BSDZ01000003">
    <property type="protein sequence ID" value="GLI58716.1"/>
    <property type="molecule type" value="Genomic_DNA"/>
</dbReference>
<protein>
    <recommendedName>
        <fullName evidence="5">SET domain-containing protein</fullName>
    </recommendedName>
</protein>
<comment type="caution">
    <text evidence="6">The sequence shown here is derived from an EMBL/GenBank/DDBJ whole genome shotgun (WGS) entry which is preliminary data.</text>
</comment>
<reference evidence="6 7" key="1">
    <citation type="journal article" date="2023" name="IScience">
        <title>Expanded male sex-determining region conserved during the evolution of homothallism in the green alga Volvox.</title>
        <authorList>
            <person name="Yamamoto K."/>
            <person name="Matsuzaki R."/>
            <person name="Mahakham W."/>
            <person name="Heman W."/>
            <person name="Sekimoto H."/>
            <person name="Kawachi M."/>
            <person name="Minakuchi Y."/>
            <person name="Toyoda A."/>
            <person name="Nozaki H."/>
        </authorList>
    </citation>
    <scope>NUCLEOTIDE SEQUENCE [LARGE SCALE GENOMIC DNA]</scope>
    <source>
        <strain evidence="6 7">NIES-4468</strain>
    </source>
</reference>
<dbReference type="PANTHER" id="PTHR13271">
    <property type="entry name" value="UNCHARACTERIZED PUTATIVE METHYLTRANSFERASE"/>
    <property type="match status" value="1"/>
</dbReference>
<feature type="region of interest" description="Disordered" evidence="4">
    <location>
        <begin position="1"/>
        <end position="34"/>
    </location>
</feature>
<dbReference type="PANTHER" id="PTHR13271:SF154">
    <property type="entry name" value="GRIP DOMAIN-CONTAINING PROTEIN"/>
    <property type="match status" value="1"/>
</dbReference>
<keyword evidence="1" id="KW-0489">Methyltransferase</keyword>
<evidence type="ECO:0000256" key="4">
    <source>
        <dbReference type="SAM" id="MobiDB-lite"/>
    </source>
</evidence>
<evidence type="ECO:0000256" key="3">
    <source>
        <dbReference type="ARBA" id="ARBA00022691"/>
    </source>
</evidence>
<dbReference type="InterPro" id="IPR036464">
    <property type="entry name" value="Rubisco_LSMT_subst-bd_sf"/>
</dbReference>
<dbReference type="Gene3D" id="3.90.1420.10">
    <property type="entry name" value="Rubisco LSMT, substrate-binding domain"/>
    <property type="match status" value="1"/>
</dbReference>
<dbReference type="SUPFAM" id="SSF82199">
    <property type="entry name" value="SET domain"/>
    <property type="match status" value="1"/>
</dbReference>
<feature type="domain" description="SET" evidence="5">
    <location>
        <begin position="86"/>
        <end position="342"/>
    </location>
</feature>
<feature type="region of interest" description="Disordered" evidence="4">
    <location>
        <begin position="495"/>
        <end position="522"/>
    </location>
</feature>
<dbReference type="PROSITE" id="PS50280">
    <property type="entry name" value="SET"/>
    <property type="match status" value="1"/>
</dbReference>
<keyword evidence="2" id="KW-0808">Transferase</keyword>
<evidence type="ECO:0000313" key="6">
    <source>
        <dbReference type="EMBL" id="GLI58716.1"/>
    </source>
</evidence>
<feature type="compositionally biased region" description="Polar residues" evidence="4">
    <location>
        <begin position="52"/>
        <end position="66"/>
    </location>
</feature>
<proteinExistence type="predicted"/>